<keyword evidence="5" id="KW-0547">Nucleotide-binding</keyword>
<evidence type="ECO:0000313" key="10">
    <source>
        <dbReference type="Proteomes" id="UP000185696"/>
    </source>
</evidence>
<dbReference type="CDD" id="cd03257">
    <property type="entry name" value="ABC_NikE_OppD_transporters"/>
    <property type="match status" value="1"/>
</dbReference>
<dbReference type="Proteomes" id="UP000185696">
    <property type="component" value="Unassembled WGS sequence"/>
</dbReference>
<dbReference type="PROSITE" id="PS50893">
    <property type="entry name" value="ABC_TRANSPORTER_2"/>
    <property type="match status" value="1"/>
</dbReference>
<protein>
    <recommendedName>
        <fullName evidence="8">ABC transporter domain-containing protein</fullName>
    </recommendedName>
</protein>
<dbReference type="EMBL" id="MSIF01000017">
    <property type="protein sequence ID" value="OLF07186.1"/>
    <property type="molecule type" value="Genomic_DNA"/>
</dbReference>
<dbReference type="Gene3D" id="3.40.50.300">
    <property type="entry name" value="P-loop containing nucleotide triphosphate hydrolases"/>
    <property type="match status" value="1"/>
</dbReference>
<dbReference type="Pfam" id="PF00005">
    <property type="entry name" value="ABC_tran"/>
    <property type="match status" value="1"/>
</dbReference>
<dbReference type="NCBIfam" id="TIGR01727">
    <property type="entry name" value="oligo_HPY"/>
    <property type="match status" value="1"/>
</dbReference>
<keyword evidence="6" id="KW-0067">ATP-binding</keyword>
<dbReference type="InterPro" id="IPR003593">
    <property type="entry name" value="AAA+_ATPase"/>
</dbReference>
<dbReference type="GO" id="GO:0015833">
    <property type="term" value="P:peptide transport"/>
    <property type="evidence" value="ECO:0007669"/>
    <property type="project" value="InterPro"/>
</dbReference>
<evidence type="ECO:0000256" key="5">
    <source>
        <dbReference type="ARBA" id="ARBA00022741"/>
    </source>
</evidence>
<keyword evidence="10" id="KW-1185">Reference proteome</keyword>
<dbReference type="AlphaFoldDB" id="A0A7Z1AX17"/>
<dbReference type="InterPro" id="IPR013563">
    <property type="entry name" value="Oligopep_ABC_C"/>
</dbReference>
<keyword evidence="7" id="KW-0472">Membrane</keyword>
<keyword evidence="4" id="KW-1003">Cell membrane</keyword>
<dbReference type="InterPro" id="IPR017871">
    <property type="entry name" value="ABC_transporter-like_CS"/>
</dbReference>
<name>A0A7Z1AX17_9PSEU</name>
<evidence type="ECO:0000313" key="9">
    <source>
        <dbReference type="EMBL" id="OLF07186.1"/>
    </source>
</evidence>
<comment type="caution">
    <text evidence="9">The sequence shown here is derived from an EMBL/GenBank/DDBJ whole genome shotgun (WGS) entry which is preliminary data.</text>
</comment>
<proteinExistence type="inferred from homology"/>
<dbReference type="GO" id="GO:0005524">
    <property type="term" value="F:ATP binding"/>
    <property type="evidence" value="ECO:0007669"/>
    <property type="project" value="UniProtKB-KW"/>
</dbReference>
<dbReference type="Pfam" id="PF08352">
    <property type="entry name" value="oligo_HPY"/>
    <property type="match status" value="1"/>
</dbReference>
<dbReference type="InterPro" id="IPR027417">
    <property type="entry name" value="P-loop_NTPase"/>
</dbReference>
<evidence type="ECO:0000259" key="8">
    <source>
        <dbReference type="PROSITE" id="PS50893"/>
    </source>
</evidence>
<dbReference type="OrthoDB" id="3327300at2"/>
<gene>
    <name evidence="9" type="ORF">BLA60_28685</name>
</gene>
<dbReference type="PANTHER" id="PTHR43297:SF2">
    <property type="entry name" value="DIPEPTIDE TRANSPORT ATP-BINDING PROTEIN DPPD"/>
    <property type="match status" value="1"/>
</dbReference>
<dbReference type="PROSITE" id="PS00211">
    <property type="entry name" value="ABC_TRANSPORTER_1"/>
    <property type="match status" value="1"/>
</dbReference>
<reference evidence="9 10" key="1">
    <citation type="submission" date="2016-12" db="EMBL/GenBank/DDBJ databases">
        <title>The draft genome sequence of Actinophytocola xinjiangensis.</title>
        <authorList>
            <person name="Wang W."/>
            <person name="Yuan L."/>
        </authorList>
    </citation>
    <scope>NUCLEOTIDE SEQUENCE [LARGE SCALE GENOMIC DNA]</scope>
    <source>
        <strain evidence="9 10">CGMCC 4.4663</strain>
    </source>
</reference>
<evidence type="ECO:0000256" key="4">
    <source>
        <dbReference type="ARBA" id="ARBA00022475"/>
    </source>
</evidence>
<comment type="similarity">
    <text evidence="2">Belongs to the ABC transporter superfamily.</text>
</comment>
<dbReference type="RefSeq" id="WP_075136128.1">
    <property type="nucleotide sequence ID" value="NZ_MSIF01000017.1"/>
</dbReference>
<organism evidence="9 10">
    <name type="scientific">Actinophytocola xinjiangensis</name>
    <dbReference type="NCBI Taxonomy" id="485602"/>
    <lineage>
        <taxon>Bacteria</taxon>
        <taxon>Bacillati</taxon>
        <taxon>Actinomycetota</taxon>
        <taxon>Actinomycetes</taxon>
        <taxon>Pseudonocardiales</taxon>
        <taxon>Pseudonocardiaceae</taxon>
    </lineage>
</organism>
<dbReference type="SMART" id="SM00382">
    <property type="entry name" value="AAA"/>
    <property type="match status" value="1"/>
</dbReference>
<dbReference type="InterPro" id="IPR003439">
    <property type="entry name" value="ABC_transporter-like_ATP-bd"/>
</dbReference>
<evidence type="ECO:0000256" key="1">
    <source>
        <dbReference type="ARBA" id="ARBA00004202"/>
    </source>
</evidence>
<evidence type="ECO:0000256" key="7">
    <source>
        <dbReference type="ARBA" id="ARBA00023136"/>
    </source>
</evidence>
<sequence>MARNESTTDFDLGDGPAAPLLEVDDLRVHFTTDGGLVKAVDGVSWYVDEGETLAIVGESGSGKSVSAMSILGLVPSPPAVFPSGDIRLRGRSILALPEKQQRKLRGSEIAMIFQDPLTALNPVFKVGDQIAEMVTNHQHVSKTVARRKVLDLLGEVGIPNPGVRINQYPHEFSGGMRQRAMIAMALANDPKVLLADEPTTALDVTIQAQIMLLLEKLQEERNTAIVLITHDLGLVASHADRINVMYAGRIVESGSCDDVFYRPQHAYTYGLLSSLARMDRSRQERLLPITGMPPSLSNVPPGCPFHPRCRFATEACSEALPPLDTVVLPETDGGGLHRAACIHSDQVQIAFEERLAQ</sequence>
<dbReference type="FunFam" id="3.40.50.300:FF:000016">
    <property type="entry name" value="Oligopeptide ABC transporter ATP-binding component"/>
    <property type="match status" value="1"/>
</dbReference>
<dbReference type="GO" id="GO:0005886">
    <property type="term" value="C:plasma membrane"/>
    <property type="evidence" value="ECO:0007669"/>
    <property type="project" value="UniProtKB-SubCell"/>
</dbReference>
<dbReference type="GO" id="GO:0016887">
    <property type="term" value="F:ATP hydrolysis activity"/>
    <property type="evidence" value="ECO:0007669"/>
    <property type="project" value="InterPro"/>
</dbReference>
<feature type="domain" description="ABC transporter" evidence="8">
    <location>
        <begin position="21"/>
        <end position="272"/>
    </location>
</feature>
<dbReference type="PANTHER" id="PTHR43297">
    <property type="entry name" value="OLIGOPEPTIDE TRANSPORT ATP-BINDING PROTEIN APPD"/>
    <property type="match status" value="1"/>
</dbReference>
<accession>A0A7Z1AX17</accession>
<keyword evidence="3" id="KW-0813">Transport</keyword>
<dbReference type="SUPFAM" id="SSF52540">
    <property type="entry name" value="P-loop containing nucleoside triphosphate hydrolases"/>
    <property type="match status" value="1"/>
</dbReference>
<comment type="subcellular location">
    <subcellularLocation>
        <location evidence="1">Cell membrane</location>
        <topology evidence="1">Peripheral membrane protein</topology>
    </subcellularLocation>
</comment>
<evidence type="ECO:0000256" key="6">
    <source>
        <dbReference type="ARBA" id="ARBA00022840"/>
    </source>
</evidence>
<dbReference type="InterPro" id="IPR050388">
    <property type="entry name" value="ABC_Ni/Peptide_Import"/>
</dbReference>
<evidence type="ECO:0000256" key="3">
    <source>
        <dbReference type="ARBA" id="ARBA00022448"/>
    </source>
</evidence>
<evidence type="ECO:0000256" key="2">
    <source>
        <dbReference type="ARBA" id="ARBA00005417"/>
    </source>
</evidence>